<feature type="compositionally biased region" description="Acidic residues" evidence="6">
    <location>
        <begin position="27"/>
        <end position="38"/>
    </location>
</feature>
<evidence type="ECO:0000256" key="5">
    <source>
        <dbReference type="HAMAP-Rule" id="MF_00900"/>
    </source>
</evidence>
<dbReference type="SUPFAM" id="SSF52540">
    <property type="entry name" value="P-loop containing nucleoside triphosphate hydrolases"/>
    <property type="match status" value="1"/>
</dbReference>
<evidence type="ECO:0000313" key="8">
    <source>
        <dbReference type="EMBL" id="NIH56987.1"/>
    </source>
</evidence>
<evidence type="ECO:0000256" key="3">
    <source>
        <dbReference type="ARBA" id="ARBA00022842"/>
    </source>
</evidence>
<dbReference type="PRINTS" id="PR00326">
    <property type="entry name" value="GTP1OBG"/>
</dbReference>
<reference evidence="8 9" key="1">
    <citation type="submission" date="2020-02" db="EMBL/GenBank/DDBJ databases">
        <title>Sequencing the genomes of 1000 actinobacteria strains.</title>
        <authorList>
            <person name="Klenk H.-P."/>
        </authorList>
    </citation>
    <scope>NUCLEOTIDE SEQUENCE [LARGE SCALE GENOMIC DNA]</scope>
    <source>
        <strain evidence="8 9">DSM 19609</strain>
    </source>
</reference>
<dbReference type="PIRSF" id="PIRSF006809">
    <property type="entry name" value="GTP-binding_hflX_prd"/>
    <property type="match status" value="1"/>
</dbReference>
<dbReference type="PANTHER" id="PTHR10229">
    <property type="entry name" value="GTP-BINDING PROTEIN HFLX"/>
    <property type="match status" value="1"/>
</dbReference>
<dbReference type="InterPro" id="IPR006073">
    <property type="entry name" value="GTP-bd"/>
</dbReference>
<dbReference type="InterPro" id="IPR027417">
    <property type="entry name" value="P-loop_NTPase"/>
</dbReference>
<keyword evidence="4 5" id="KW-0342">GTP-binding</keyword>
<evidence type="ECO:0000256" key="1">
    <source>
        <dbReference type="ARBA" id="ARBA00022723"/>
    </source>
</evidence>
<dbReference type="Pfam" id="PF13167">
    <property type="entry name" value="GTP-bdg_N"/>
    <property type="match status" value="1"/>
</dbReference>
<dbReference type="InterPro" id="IPR025121">
    <property type="entry name" value="GTPase_HflX_N"/>
</dbReference>
<dbReference type="Gene3D" id="3.40.50.11060">
    <property type="entry name" value="GTPase HflX, N-terminal domain"/>
    <property type="match status" value="1"/>
</dbReference>
<evidence type="ECO:0000256" key="4">
    <source>
        <dbReference type="ARBA" id="ARBA00023134"/>
    </source>
</evidence>
<comment type="function">
    <text evidence="5">GTPase that associates with the 50S ribosomal subunit and may have a role during protein synthesis or ribosome biogenesis.</text>
</comment>
<organism evidence="8 9">
    <name type="scientific">Brooklawnia cerclae</name>
    <dbReference type="NCBI Taxonomy" id="349934"/>
    <lineage>
        <taxon>Bacteria</taxon>
        <taxon>Bacillati</taxon>
        <taxon>Actinomycetota</taxon>
        <taxon>Actinomycetes</taxon>
        <taxon>Propionibacteriales</taxon>
        <taxon>Propionibacteriaceae</taxon>
        <taxon>Brooklawnia</taxon>
    </lineage>
</organism>
<keyword evidence="2 5" id="KW-0547">Nucleotide-binding</keyword>
<evidence type="ECO:0000313" key="9">
    <source>
        <dbReference type="Proteomes" id="UP000749311"/>
    </source>
</evidence>
<keyword evidence="3" id="KW-0460">Magnesium</keyword>
<feature type="domain" description="Hflx-type G" evidence="7">
    <location>
        <begin position="268"/>
        <end position="434"/>
    </location>
</feature>
<dbReference type="Gene3D" id="3.40.50.300">
    <property type="entry name" value="P-loop containing nucleotide triphosphate hydrolases"/>
    <property type="match status" value="1"/>
</dbReference>
<keyword evidence="1" id="KW-0479">Metal-binding</keyword>
<gene>
    <name evidence="5" type="primary">hflX</name>
    <name evidence="8" type="ORF">FB473_001632</name>
</gene>
<name>A0ABX0SF31_9ACTN</name>
<feature type="region of interest" description="Disordered" evidence="6">
    <location>
        <begin position="206"/>
        <end position="231"/>
    </location>
</feature>
<dbReference type="InterPro" id="IPR042108">
    <property type="entry name" value="GTPase_HflX_N_sf"/>
</dbReference>
<accession>A0ABX0SF31</accession>
<dbReference type="HAMAP" id="MF_00900">
    <property type="entry name" value="GTPase_HflX"/>
    <property type="match status" value="1"/>
</dbReference>
<dbReference type="NCBIfam" id="TIGR03156">
    <property type="entry name" value="GTP_HflX"/>
    <property type="match status" value="1"/>
</dbReference>
<dbReference type="InterPro" id="IPR030394">
    <property type="entry name" value="G_HFLX_dom"/>
</dbReference>
<dbReference type="EMBL" id="JAAMOZ010000001">
    <property type="protein sequence ID" value="NIH56987.1"/>
    <property type="molecule type" value="Genomic_DNA"/>
</dbReference>
<protein>
    <recommendedName>
        <fullName evidence="5">GTPase HflX</fullName>
    </recommendedName>
    <alternativeName>
        <fullName evidence="5">GTP-binding protein HflX</fullName>
    </alternativeName>
</protein>
<dbReference type="CDD" id="cd01878">
    <property type="entry name" value="HflX"/>
    <property type="match status" value="1"/>
</dbReference>
<comment type="subcellular location">
    <subcellularLocation>
        <location evidence="5">Cytoplasm</location>
    </subcellularLocation>
    <text evidence="5">May associate with membranes.</text>
</comment>
<evidence type="ECO:0000259" key="7">
    <source>
        <dbReference type="PROSITE" id="PS51705"/>
    </source>
</evidence>
<proteinExistence type="inferred from homology"/>
<evidence type="ECO:0000256" key="2">
    <source>
        <dbReference type="ARBA" id="ARBA00022741"/>
    </source>
</evidence>
<dbReference type="InterPro" id="IPR032305">
    <property type="entry name" value="GTP-bd_M"/>
</dbReference>
<keyword evidence="5" id="KW-0963">Cytoplasm</keyword>
<dbReference type="Pfam" id="PF16360">
    <property type="entry name" value="GTP-bdg_M"/>
    <property type="match status" value="1"/>
</dbReference>
<keyword evidence="9" id="KW-1185">Reference proteome</keyword>
<sequence length="491" mass="54326">MTEHFASDRWDDEAVLPERPTDRIDDPVWDEEPAPGDLDLEERNSLRRVVGLSTELADVTEVEYRQLRLERVVLVSVWTSGTQQDADNTMFELKALAETAGSQVLDGLIQRRQHPDPATYIGSGKVQELREVVVSTGADTVICDGELTPAQLRTLEDRVGVKVVDRTALILDIFAQHAKSVEGKAQVELAQLNYLKQRLRGWGDSLSRQVGGRASSGAGIGGRGPGETKIETDRRRISHRISQLRHKLRDMEGTRAIKRADRQRHAVPSVAIVGYTNAGKSSLLNRLTHAGVLVEDALFATLDPTTRRATTDDGRVFTLTDTVGFVRHLPTDLVEAFRSTLEETTQADLLLHVVDGSDPDPLGQIAAVREVLHDVGAQDRPEQLVINKIDQADRDALAVLQLQVPDAILVSARTGEGVDDLRRVIEERLPVPQVEVRVLIPWARGDLVDRIHREGEIVALEHHDEGTRIDARVHPDLAAQVAAFTVTDDER</sequence>
<dbReference type="Gene3D" id="6.10.250.2860">
    <property type="match status" value="1"/>
</dbReference>
<dbReference type="PANTHER" id="PTHR10229:SF0">
    <property type="entry name" value="GTP-BINDING PROTEIN 6-RELATED"/>
    <property type="match status" value="1"/>
</dbReference>
<feature type="region of interest" description="Disordered" evidence="6">
    <location>
        <begin position="1"/>
        <end position="38"/>
    </location>
</feature>
<dbReference type="InterPro" id="IPR016496">
    <property type="entry name" value="GTPase_HflX"/>
</dbReference>
<comment type="caution">
    <text evidence="8">The sequence shown here is derived from an EMBL/GenBank/DDBJ whole genome shotgun (WGS) entry which is preliminary data.</text>
</comment>
<dbReference type="PROSITE" id="PS51705">
    <property type="entry name" value="G_HFLX"/>
    <property type="match status" value="1"/>
</dbReference>
<evidence type="ECO:0000256" key="6">
    <source>
        <dbReference type="SAM" id="MobiDB-lite"/>
    </source>
</evidence>
<dbReference type="Pfam" id="PF01926">
    <property type="entry name" value="MMR_HSR1"/>
    <property type="match status" value="1"/>
</dbReference>
<dbReference type="RefSeq" id="WP_167166337.1">
    <property type="nucleotide sequence ID" value="NZ_BAAAOO010000015.1"/>
</dbReference>
<comment type="similarity">
    <text evidence="5">Belongs to the TRAFAC class OBG-HflX-like GTPase superfamily. HflX GTPase family.</text>
</comment>
<dbReference type="Proteomes" id="UP000749311">
    <property type="component" value="Unassembled WGS sequence"/>
</dbReference>
<comment type="subunit">
    <text evidence="5">Monomer. Associates with the 50S ribosomal subunit.</text>
</comment>